<dbReference type="InterPro" id="IPR036861">
    <property type="entry name" value="Endochitinase-like_sf"/>
</dbReference>
<keyword evidence="3 12" id="KW-0147">Chitin-binding</keyword>
<feature type="domain" description="Chitin-binding type-1" evidence="14">
    <location>
        <begin position="30"/>
        <end position="65"/>
    </location>
</feature>
<evidence type="ECO:0000256" key="10">
    <source>
        <dbReference type="PIRSR" id="PIRSR001060-1"/>
    </source>
</evidence>
<dbReference type="EC" id="3.2.1.14" evidence="2"/>
<evidence type="ECO:0000256" key="11">
    <source>
        <dbReference type="PIRSR" id="PIRSR001060-2"/>
    </source>
</evidence>
<feature type="disulfide bond" evidence="11 12">
    <location>
        <begin position="35"/>
        <end position="47"/>
    </location>
</feature>
<dbReference type="SUPFAM" id="SSF53955">
    <property type="entry name" value="Lysozyme-like"/>
    <property type="match status" value="1"/>
</dbReference>
<dbReference type="GO" id="GO:0000272">
    <property type="term" value="P:polysaccharide catabolic process"/>
    <property type="evidence" value="ECO:0007669"/>
    <property type="project" value="UniProtKB-KW"/>
</dbReference>
<dbReference type="AlphaFoldDB" id="A0ABC9F5R2"/>
<keyword evidence="16" id="KW-1185">Reference proteome</keyword>
<evidence type="ECO:0000313" key="16">
    <source>
        <dbReference type="Proteomes" id="UP001497457"/>
    </source>
</evidence>
<dbReference type="EMBL" id="OZ075115">
    <property type="protein sequence ID" value="CAL5068642.1"/>
    <property type="molecule type" value="Genomic_DNA"/>
</dbReference>
<evidence type="ECO:0000256" key="3">
    <source>
        <dbReference type="ARBA" id="ARBA00022669"/>
    </source>
</evidence>
<evidence type="ECO:0000256" key="4">
    <source>
        <dbReference type="ARBA" id="ARBA00022729"/>
    </source>
</evidence>
<dbReference type="SMART" id="SM00270">
    <property type="entry name" value="ChtBD1"/>
    <property type="match status" value="1"/>
</dbReference>
<dbReference type="Gene3D" id="3.30.20.10">
    <property type="entry name" value="Endochitinase, domain 2"/>
    <property type="match status" value="1"/>
</dbReference>
<keyword evidence="7" id="KW-0119">Carbohydrate metabolism</keyword>
<dbReference type="Gene3D" id="1.10.530.10">
    <property type="match status" value="1"/>
</dbReference>
<dbReference type="SUPFAM" id="SSF57016">
    <property type="entry name" value="Plant lectins/antimicrobial peptides"/>
    <property type="match status" value="1"/>
</dbReference>
<dbReference type="GO" id="GO:0008843">
    <property type="term" value="F:endochitinase activity"/>
    <property type="evidence" value="ECO:0007669"/>
    <property type="project" value="UniProtKB-EC"/>
</dbReference>
<dbReference type="PANTHER" id="PTHR22595">
    <property type="entry name" value="CHITINASE-RELATED"/>
    <property type="match status" value="1"/>
</dbReference>
<evidence type="ECO:0000256" key="5">
    <source>
        <dbReference type="ARBA" id="ARBA00022801"/>
    </source>
</evidence>
<dbReference type="PIRSF" id="PIRSF001060">
    <property type="entry name" value="Endochitinase"/>
    <property type="match status" value="1"/>
</dbReference>
<feature type="disulfide bond" evidence="11">
    <location>
        <begin position="104"/>
        <end position="155"/>
    </location>
</feature>
<comment type="caution">
    <text evidence="12">Lacks conserved residue(s) required for the propagation of feature annotation.</text>
</comment>
<feature type="disulfide bond" evidence="11">
    <location>
        <begin position="255"/>
        <end position="287"/>
    </location>
</feature>
<keyword evidence="9" id="KW-0624">Polysaccharide degradation</keyword>
<evidence type="ECO:0000256" key="9">
    <source>
        <dbReference type="ARBA" id="ARBA00023326"/>
    </source>
</evidence>
<dbReference type="Pfam" id="PF00187">
    <property type="entry name" value="Chitin_bind_1"/>
    <property type="match status" value="1"/>
</dbReference>
<dbReference type="GO" id="GO:0008061">
    <property type="term" value="F:chitin binding"/>
    <property type="evidence" value="ECO:0007669"/>
    <property type="project" value="UniProtKB-UniRule"/>
</dbReference>
<dbReference type="InterPro" id="IPR016283">
    <property type="entry name" value="Glyco_hydro_19"/>
</dbReference>
<reference evidence="15 16" key="2">
    <citation type="submission" date="2024-10" db="EMBL/GenBank/DDBJ databases">
        <authorList>
            <person name="Ryan C."/>
        </authorList>
    </citation>
    <scope>NUCLEOTIDE SEQUENCE [LARGE SCALE GENOMIC DNA]</scope>
</reference>
<feature type="disulfide bond" evidence="11 12">
    <location>
        <begin position="40"/>
        <end position="54"/>
    </location>
</feature>
<proteinExistence type="predicted"/>
<keyword evidence="8" id="KW-0326">Glycosidase</keyword>
<feature type="signal peptide" evidence="13">
    <location>
        <begin position="1"/>
        <end position="30"/>
    </location>
</feature>
<evidence type="ECO:0000256" key="6">
    <source>
        <dbReference type="ARBA" id="ARBA00023157"/>
    </source>
</evidence>
<comment type="catalytic activity">
    <reaction evidence="1">
        <text>Random endo-hydrolysis of N-acetyl-beta-D-glucosaminide (1-&gt;4)-beta-linkages in chitin and chitodextrins.</text>
        <dbReference type="EC" id="3.2.1.14"/>
    </reaction>
</comment>
<gene>
    <name evidence="15" type="ORF">URODEC1_LOCUS101707</name>
</gene>
<name>A0ABC9F5R2_9POAL</name>
<dbReference type="InterPro" id="IPR018371">
    <property type="entry name" value="Chitin-binding_1_CS"/>
</dbReference>
<dbReference type="Proteomes" id="UP001497457">
    <property type="component" value="Chromosome 5rd"/>
</dbReference>
<dbReference type="PRINTS" id="PR00451">
    <property type="entry name" value="CHITINBINDNG"/>
</dbReference>
<accession>A0ABC9F5R2</accession>
<dbReference type="PROSITE" id="PS00026">
    <property type="entry name" value="CHIT_BIND_I_1"/>
    <property type="match status" value="1"/>
</dbReference>
<dbReference type="InterPro" id="IPR023346">
    <property type="entry name" value="Lysozyme-like_dom_sf"/>
</dbReference>
<evidence type="ECO:0000256" key="2">
    <source>
        <dbReference type="ARBA" id="ARBA00012729"/>
    </source>
</evidence>
<sequence>MASSPSPTTILTVLAICLALLHCAATPTAAQNCNCQPGLCCSKYGYCGTTSTYCGEGCQSGPCSGSGSGGGGGGGSGGGNGVSVASVVTAAFFDGIKNQGGNGCAGRGKNFYTLSAFLSAASSYPNFAHASSADEGKREIAAFFAHVTHETGHFCYVSEIDGESMNYCDASDAAWPCVQGQGYYGRGPLQISWNYNYGPAGKNIGFDGLANPGIVAQDPVVSFKSALWFWMDNVHLVMPQGFGATIRAINGALECNGKNTAEMEARVGFYQQYCRELGVDPGSNLTC</sequence>
<feature type="disulfide bond" evidence="11">
    <location>
        <begin position="168"/>
        <end position="177"/>
    </location>
</feature>
<evidence type="ECO:0000256" key="7">
    <source>
        <dbReference type="ARBA" id="ARBA00023277"/>
    </source>
</evidence>
<dbReference type="InterPro" id="IPR000726">
    <property type="entry name" value="Glyco_hydro_19_cat"/>
</dbReference>
<keyword evidence="5" id="KW-0378">Hydrolase</keyword>
<evidence type="ECO:0000256" key="12">
    <source>
        <dbReference type="PROSITE-ProRule" id="PRU00261"/>
    </source>
</evidence>
<evidence type="ECO:0000256" key="13">
    <source>
        <dbReference type="SAM" id="SignalP"/>
    </source>
</evidence>
<dbReference type="InterPro" id="IPR001002">
    <property type="entry name" value="Chitin-bd_1"/>
</dbReference>
<dbReference type="CDD" id="cd00035">
    <property type="entry name" value="ChtBD1"/>
    <property type="match status" value="1"/>
</dbReference>
<keyword evidence="4 13" id="KW-0732">Signal</keyword>
<dbReference type="FunFam" id="3.30.20.10:FF:000001">
    <property type="entry name" value="Endochitinase (Chitinase)"/>
    <property type="match status" value="1"/>
</dbReference>
<keyword evidence="6 11" id="KW-1015">Disulfide bond</keyword>
<dbReference type="CDD" id="cd00325">
    <property type="entry name" value="chitinase_GH19"/>
    <property type="match status" value="1"/>
</dbReference>
<feature type="active site" description="Proton donor" evidence="10">
    <location>
        <position position="150"/>
    </location>
</feature>
<protein>
    <recommendedName>
        <fullName evidence="2">chitinase</fullName>
        <ecNumber evidence="2">3.2.1.14</ecNumber>
    </recommendedName>
</protein>
<dbReference type="PROSITE" id="PS50941">
    <property type="entry name" value="CHIT_BIND_I_2"/>
    <property type="match status" value="1"/>
</dbReference>
<dbReference type="Pfam" id="PF00182">
    <property type="entry name" value="Glyco_hydro_19"/>
    <property type="match status" value="2"/>
</dbReference>
<dbReference type="PROSITE" id="PS00774">
    <property type="entry name" value="CHITINASE_19_2"/>
    <property type="match status" value="1"/>
</dbReference>
<feature type="chain" id="PRO_5044819360" description="chitinase" evidence="13">
    <location>
        <begin position="31"/>
        <end position="287"/>
    </location>
</feature>
<evidence type="ECO:0000259" key="14">
    <source>
        <dbReference type="PROSITE" id="PS50941"/>
    </source>
</evidence>
<evidence type="ECO:0000313" key="15">
    <source>
        <dbReference type="EMBL" id="CAL5068642.1"/>
    </source>
</evidence>
<reference evidence="16" key="1">
    <citation type="submission" date="2024-06" db="EMBL/GenBank/DDBJ databases">
        <authorList>
            <person name="Ryan C."/>
        </authorList>
    </citation>
    <scope>NUCLEOTIDE SEQUENCE [LARGE SCALE GENOMIC DNA]</scope>
</reference>
<organism evidence="15 16">
    <name type="scientific">Urochloa decumbens</name>
    <dbReference type="NCBI Taxonomy" id="240449"/>
    <lineage>
        <taxon>Eukaryota</taxon>
        <taxon>Viridiplantae</taxon>
        <taxon>Streptophyta</taxon>
        <taxon>Embryophyta</taxon>
        <taxon>Tracheophyta</taxon>
        <taxon>Spermatophyta</taxon>
        <taxon>Magnoliopsida</taxon>
        <taxon>Liliopsida</taxon>
        <taxon>Poales</taxon>
        <taxon>Poaceae</taxon>
        <taxon>PACMAD clade</taxon>
        <taxon>Panicoideae</taxon>
        <taxon>Panicodae</taxon>
        <taxon>Paniceae</taxon>
        <taxon>Melinidinae</taxon>
        <taxon>Urochloa</taxon>
    </lineage>
</organism>
<dbReference type="PANTHER" id="PTHR22595:SF120">
    <property type="entry name" value="CHITINASE"/>
    <property type="match status" value="1"/>
</dbReference>
<dbReference type="Gene3D" id="3.30.60.10">
    <property type="entry name" value="Endochitinase-like"/>
    <property type="match status" value="1"/>
</dbReference>
<evidence type="ECO:0000256" key="8">
    <source>
        <dbReference type="ARBA" id="ARBA00023295"/>
    </source>
</evidence>
<evidence type="ECO:0000256" key="1">
    <source>
        <dbReference type="ARBA" id="ARBA00000822"/>
    </source>
</evidence>